<dbReference type="EMBL" id="JBHUOS010000001">
    <property type="protein sequence ID" value="MFD2914108.1"/>
    <property type="molecule type" value="Genomic_DNA"/>
</dbReference>
<sequence>MELIIKKSLPKKSVVYDTYWKFAVERQNIFFNRLNNETVWSNDEILLKHKFTNAYRASDRVSQYLIKEVIYNHSQEDKEVLFRILLFKTFNKIQTWELLTKRLGQISFRDYSFKKYDNILTNIMNSGSAIYSGAYIMTSGRSRFGHSKKHRNHLKLIEFMMNDNLDEKIRGLSDMSSLFTLLKSYPTIGNFLAYQYTTDINYSELCDFDEMDFVFPGPGALDGIKKCFSNYGEYNESDLIKYVTEVQDSEFNRLELEFKNLWGRKLQLIDCQNLFCEVDKYSRVAHPDVNGISGRKRIKQKFRATNNPISYWYPPKWGINELILNENENEKI</sequence>
<evidence type="ECO:0000313" key="3">
    <source>
        <dbReference type="Proteomes" id="UP001597548"/>
    </source>
</evidence>
<keyword evidence="2" id="KW-0418">Kinase</keyword>
<feature type="domain" description="5-hmdU DNA kinase helical" evidence="1">
    <location>
        <begin position="14"/>
        <end position="290"/>
    </location>
</feature>
<dbReference type="RefSeq" id="WP_194507198.1">
    <property type="nucleotide sequence ID" value="NZ_JADILU010000002.1"/>
</dbReference>
<accession>A0ABW5ZR08</accession>
<keyword evidence="2" id="KW-0808">Transferase</keyword>
<evidence type="ECO:0000259" key="1">
    <source>
        <dbReference type="Pfam" id="PF18723"/>
    </source>
</evidence>
<reference evidence="3" key="1">
    <citation type="journal article" date="2019" name="Int. J. Syst. Evol. Microbiol.">
        <title>The Global Catalogue of Microorganisms (GCM) 10K type strain sequencing project: providing services to taxonomists for standard genome sequencing and annotation.</title>
        <authorList>
            <consortium name="The Broad Institute Genomics Platform"/>
            <consortium name="The Broad Institute Genome Sequencing Center for Infectious Disease"/>
            <person name="Wu L."/>
            <person name="Ma J."/>
        </authorList>
    </citation>
    <scope>NUCLEOTIDE SEQUENCE [LARGE SCALE GENOMIC DNA]</scope>
    <source>
        <strain evidence="3">KCTC 32514</strain>
    </source>
</reference>
<dbReference type="Pfam" id="PF18723">
    <property type="entry name" value="HMUDK_hel"/>
    <property type="match status" value="1"/>
</dbReference>
<dbReference type="Proteomes" id="UP001597548">
    <property type="component" value="Unassembled WGS sequence"/>
</dbReference>
<comment type="caution">
    <text evidence="2">The sequence shown here is derived from an EMBL/GenBank/DDBJ whole genome shotgun (WGS) entry which is preliminary data.</text>
</comment>
<dbReference type="GO" id="GO:0016301">
    <property type="term" value="F:kinase activity"/>
    <property type="evidence" value="ECO:0007669"/>
    <property type="project" value="UniProtKB-KW"/>
</dbReference>
<keyword evidence="3" id="KW-1185">Reference proteome</keyword>
<name>A0ABW5ZR08_9FLAO</name>
<protein>
    <submittedName>
        <fullName evidence="2">Nucleotide kinase domain-containing protein</fullName>
    </submittedName>
</protein>
<organism evidence="2 3">
    <name type="scientific">Psychroserpens luteus</name>
    <dbReference type="NCBI Taxonomy" id="1434066"/>
    <lineage>
        <taxon>Bacteria</taxon>
        <taxon>Pseudomonadati</taxon>
        <taxon>Bacteroidota</taxon>
        <taxon>Flavobacteriia</taxon>
        <taxon>Flavobacteriales</taxon>
        <taxon>Flavobacteriaceae</taxon>
        <taxon>Psychroserpens</taxon>
    </lineage>
</organism>
<proteinExistence type="predicted"/>
<dbReference type="InterPro" id="IPR040684">
    <property type="entry name" value="HMUDK_hel"/>
</dbReference>
<evidence type="ECO:0000313" key="2">
    <source>
        <dbReference type="EMBL" id="MFD2914108.1"/>
    </source>
</evidence>
<gene>
    <name evidence="2" type="ORF">ACFS29_00525</name>
</gene>